<dbReference type="GO" id="GO:0015774">
    <property type="term" value="P:polysaccharide transport"/>
    <property type="evidence" value="ECO:0007669"/>
    <property type="project" value="UniProtKB-KW"/>
</dbReference>
<evidence type="ECO:0000259" key="10">
    <source>
        <dbReference type="PROSITE" id="PS51012"/>
    </source>
</evidence>
<keyword evidence="7" id="KW-0762">Sugar transport</keyword>
<accession>A0A7U4M034</accession>
<feature type="transmembrane region" description="Helical" evidence="9">
    <location>
        <begin position="110"/>
        <end position="138"/>
    </location>
</feature>
<keyword evidence="6 9" id="KW-1133">Transmembrane helix</keyword>
<evidence type="ECO:0000256" key="4">
    <source>
        <dbReference type="ARBA" id="ARBA00022475"/>
    </source>
</evidence>
<keyword evidence="12" id="KW-1185">Reference proteome</keyword>
<dbReference type="PANTHER" id="PTHR30413:SF10">
    <property type="entry name" value="CAPSULE POLYSACCHARIDE EXPORT INNER-MEMBRANE PROTEIN CTRC"/>
    <property type="match status" value="1"/>
</dbReference>
<sequence>MIKRTQNFLHDIYNKRDILFELAKRDFQQQYMGSYLGVVWVYLQPLLFIGVLYLVFTMGFKSGGGSEGVPFAVYLIGGMIAWMYLAENLNAGAAIIKKHAFLLKKVDFRLSILPIVKLMSSSIPHLFFIFIAIFIAALNGIYPTLYTLQIIYYFTAMLALLLGIGWLTSSTNIFVPDISKFVGVLVTFGFWLTPIFWDLSRIPERYQWIIKLNPAVYIVEGYRDSIINHIGFWEKPYETLYYWTFTAVMLWSGITVFKRLRPHFAEVA</sequence>
<dbReference type="GO" id="GO:0140359">
    <property type="term" value="F:ABC-type transporter activity"/>
    <property type="evidence" value="ECO:0007669"/>
    <property type="project" value="InterPro"/>
</dbReference>
<evidence type="ECO:0000256" key="8">
    <source>
        <dbReference type="ARBA" id="ARBA00023136"/>
    </source>
</evidence>
<dbReference type="GO" id="GO:0015920">
    <property type="term" value="P:lipopolysaccharide transport"/>
    <property type="evidence" value="ECO:0007669"/>
    <property type="project" value="TreeGrafter"/>
</dbReference>
<keyword evidence="5 9" id="KW-0812">Transmembrane</keyword>
<evidence type="ECO:0000256" key="5">
    <source>
        <dbReference type="ARBA" id="ARBA00022692"/>
    </source>
</evidence>
<evidence type="ECO:0000256" key="6">
    <source>
        <dbReference type="ARBA" id="ARBA00022989"/>
    </source>
</evidence>
<keyword evidence="7" id="KW-0625">Polysaccharide transport</keyword>
<reference evidence="12" key="2">
    <citation type="journal article" date="2017" name="Stand. Genomic Sci.">
        <title>Complete genome sequence of the sulfur-oxidizing chemolithoautotrophic Sulfurovum lithotrophicum 42BKTT.</title>
        <authorList>
            <person name="Jeon W."/>
            <person name="Priscilla L."/>
            <person name="Park G."/>
            <person name="Lee H."/>
            <person name="Lee N."/>
            <person name="Lee D."/>
            <person name="Kwon H."/>
            <person name="Ahn I."/>
            <person name="Lee C."/>
            <person name="Lee H."/>
            <person name="Ahn J."/>
        </authorList>
    </citation>
    <scope>NUCLEOTIDE SEQUENCE [LARGE SCALE GENOMIC DNA]</scope>
    <source>
        <strain evidence="12">ATCC BAA-797 / 42BKT</strain>
    </source>
</reference>
<dbReference type="OrthoDB" id="9786910at2"/>
<evidence type="ECO:0000313" key="12">
    <source>
        <dbReference type="Proteomes" id="UP000034444"/>
    </source>
</evidence>
<dbReference type="Proteomes" id="UP000034444">
    <property type="component" value="Chromosome"/>
</dbReference>
<dbReference type="GO" id="GO:0005886">
    <property type="term" value="C:plasma membrane"/>
    <property type="evidence" value="ECO:0007669"/>
    <property type="project" value="UniProtKB-SubCell"/>
</dbReference>
<evidence type="ECO:0000256" key="3">
    <source>
        <dbReference type="ARBA" id="ARBA00022448"/>
    </source>
</evidence>
<comment type="similarity">
    <text evidence="2 9">Belongs to the ABC-2 integral membrane protein family.</text>
</comment>
<evidence type="ECO:0000313" key="11">
    <source>
        <dbReference type="EMBL" id="AKF24364.1"/>
    </source>
</evidence>
<dbReference type="PROSITE" id="PS51012">
    <property type="entry name" value="ABC_TM2"/>
    <property type="match status" value="1"/>
</dbReference>
<dbReference type="InterPro" id="IPR013525">
    <property type="entry name" value="ABC2_TM"/>
</dbReference>
<feature type="transmembrane region" description="Helical" evidence="9">
    <location>
        <begin position="150"/>
        <end position="169"/>
    </location>
</feature>
<dbReference type="InterPro" id="IPR047817">
    <property type="entry name" value="ABC2_TM_bact-type"/>
</dbReference>
<feature type="transmembrane region" description="Helical" evidence="9">
    <location>
        <begin position="181"/>
        <end position="197"/>
    </location>
</feature>
<evidence type="ECO:0000256" key="7">
    <source>
        <dbReference type="ARBA" id="ARBA00023047"/>
    </source>
</evidence>
<organism evidence="11 12">
    <name type="scientific">Sulfurovum lithotrophicum</name>
    <dbReference type="NCBI Taxonomy" id="206403"/>
    <lineage>
        <taxon>Bacteria</taxon>
        <taxon>Pseudomonadati</taxon>
        <taxon>Campylobacterota</taxon>
        <taxon>Epsilonproteobacteria</taxon>
        <taxon>Campylobacterales</taxon>
        <taxon>Sulfurovaceae</taxon>
        <taxon>Sulfurovum</taxon>
    </lineage>
</organism>
<reference evidence="11 12" key="1">
    <citation type="submission" date="2015-04" db="EMBL/GenBank/DDBJ databases">
        <title>Complete genome sequence of Sulfurovum lithotrophicum ATCC BAA-797T.</title>
        <authorList>
            <person name="Ahn J."/>
            <person name="Park G."/>
            <person name="Jeon W."/>
            <person name="Jang Y."/>
            <person name="Jang M."/>
            <person name="Lee H."/>
            <person name="Lee H."/>
        </authorList>
    </citation>
    <scope>NUCLEOTIDE SEQUENCE [LARGE SCALE GENOMIC DNA]</scope>
    <source>
        <strain evidence="12">ATCC BAA-797 / 42BKT</strain>
    </source>
</reference>
<dbReference type="AlphaFoldDB" id="A0A7U4M034"/>
<comment type="subcellular location">
    <subcellularLocation>
        <location evidence="1 9">Cell membrane</location>
        <topology evidence="1 9">Multi-pass membrane protein</topology>
    </subcellularLocation>
</comment>
<dbReference type="KEGG" id="slh:YH65_02360"/>
<dbReference type="EMBL" id="CP011308">
    <property type="protein sequence ID" value="AKF24364.1"/>
    <property type="molecule type" value="Genomic_DNA"/>
</dbReference>
<dbReference type="PANTHER" id="PTHR30413">
    <property type="entry name" value="INNER MEMBRANE TRANSPORT PERMEASE"/>
    <property type="match status" value="1"/>
</dbReference>
<keyword evidence="8 9" id="KW-0472">Membrane</keyword>
<feature type="domain" description="ABC transmembrane type-2" evidence="10">
    <location>
        <begin position="36"/>
        <end position="260"/>
    </location>
</feature>
<proteinExistence type="inferred from homology"/>
<feature type="transmembrane region" description="Helical" evidence="9">
    <location>
        <begin position="34"/>
        <end position="56"/>
    </location>
</feature>
<dbReference type="Pfam" id="PF01061">
    <property type="entry name" value="ABC2_membrane"/>
    <property type="match status" value="1"/>
</dbReference>
<feature type="transmembrane region" description="Helical" evidence="9">
    <location>
        <begin position="240"/>
        <end position="257"/>
    </location>
</feature>
<dbReference type="RefSeq" id="WP_046550462.1">
    <property type="nucleotide sequence ID" value="NZ_CP011308.1"/>
</dbReference>
<feature type="transmembrane region" description="Helical" evidence="9">
    <location>
        <begin position="68"/>
        <end position="89"/>
    </location>
</feature>
<name>A0A7U4M034_9BACT</name>
<keyword evidence="4 9" id="KW-1003">Cell membrane</keyword>
<evidence type="ECO:0000256" key="9">
    <source>
        <dbReference type="RuleBase" id="RU361157"/>
    </source>
</evidence>
<protein>
    <recommendedName>
        <fullName evidence="9">Transport permease protein</fullName>
    </recommendedName>
</protein>
<evidence type="ECO:0000256" key="1">
    <source>
        <dbReference type="ARBA" id="ARBA00004651"/>
    </source>
</evidence>
<gene>
    <name evidence="11" type="ORF">YH65_02360</name>
</gene>
<evidence type="ECO:0000256" key="2">
    <source>
        <dbReference type="ARBA" id="ARBA00007783"/>
    </source>
</evidence>
<keyword evidence="3 9" id="KW-0813">Transport</keyword>